<dbReference type="Ensembl" id="ENSLLET00000009385.1">
    <property type="protein sequence ID" value="ENSLLEP00000009034.1"/>
    <property type="gene ID" value="ENSLLEG00000005769.1"/>
</dbReference>
<evidence type="ECO:0000256" key="10">
    <source>
        <dbReference type="ARBA" id="ARBA00023157"/>
    </source>
</evidence>
<dbReference type="FunFam" id="1.20.1070.10:FF:000010">
    <property type="entry name" value="Olfactory receptor"/>
    <property type="match status" value="1"/>
</dbReference>
<evidence type="ECO:0000256" key="13">
    <source>
        <dbReference type="ARBA" id="ARBA00023224"/>
    </source>
</evidence>
<dbReference type="GO" id="GO:0004930">
    <property type="term" value="F:G protein-coupled receptor activity"/>
    <property type="evidence" value="ECO:0007669"/>
    <property type="project" value="UniProtKB-KW"/>
</dbReference>
<evidence type="ECO:0000256" key="4">
    <source>
        <dbReference type="ARBA" id="ARBA00022606"/>
    </source>
</evidence>
<evidence type="ECO:0000313" key="17">
    <source>
        <dbReference type="Ensembl" id="ENSLLEP00000009034.1"/>
    </source>
</evidence>
<feature type="domain" description="G-protein coupled receptors family 1 profile" evidence="16">
    <location>
        <begin position="41"/>
        <end position="290"/>
    </location>
</feature>
<evidence type="ECO:0000256" key="7">
    <source>
        <dbReference type="ARBA" id="ARBA00022989"/>
    </source>
</evidence>
<dbReference type="Proteomes" id="UP000694569">
    <property type="component" value="Unplaced"/>
</dbReference>
<keyword evidence="11 14" id="KW-0675">Receptor</keyword>
<feature type="transmembrane region" description="Helical" evidence="15">
    <location>
        <begin position="99"/>
        <end position="120"/>
    </location>
</feature>
<dbReference type="GO" id="GO:0005886">
    <property type="term" value="C:plasma membrane"/>
    <property type="evidence" value="ECO:0007669"/>
    <property type="project" value="UniProtKB-SubCell"/>
</dbReference>
<keyword evidence="13 14" id="KW-0807">Transducer</keyword>
<evidence type="ECO:0000256" key="2">
    <source>
        <dbReference type="ARBA" id="ARBA00010663"/>
    </source>
</evidence>
<keyword evidence="18" id="KW-1185">Reference proteome</keyword>
<evidence type="ECO:0000256" key="3">
    <source>
        <dbReference type="ARBA" id="ARBA00022475"/>
    </source>
</evidence>
<dbReference type="FunFam" id="1.10.1220.70:FF:000001">
    <property type="entry name" value="Olfactory receptor"/>
    <property type="match status" value="1"/>
</dbReference>
<keyword evidence="12" id="KW-0325">Glycoprotein</keyword>
<dbReference type="SUPFAM" id="SSF81321">
    <property type="entry name" value="Family A G protein-coupled receptor-like"/>
    <property type="match status" value="1"/>
</dbReference>
<reference evidence="17" key="1">
    <citation type="submission" date="2025-08" db="UniProtKB">
        <authorList>
            <consortium name="Ensembl"/>
        </authorList>
    </citation>
    <scope>IDENTIFICATION</scope>
</reference>
<feature type="transmembrane region" description="Helical" evidence="15">
    <location>
        <begin position="273"/>
        <end position="292"/>
    </location>
</feature>
<keyword evidence="7 15" id="KW-1133">Transmembrane helix</keyword>
<evidence type="ECO:0000256" key="9">
    <source>
        <dbReference type="ARBA" id="ARBA00023136"/>
    </source>
</evidence>
<accession>A0A8C5MA65</accession>
<dbReference type="PROSITE" id="PS50262">
    <property type="entry name" value="G_PROTEIN_RECEP_F1_2"/>
    <property type="match status" value="1"/>
</dbReference>
<dbReference type="PANTHER" id="PTHR24242">
    <property type="entry name" value="G-PROTEIN COUPLED RECEPTOR"/>
    <property type="match status" value="1"/>
</dbReference>
<dbReference type="PROSITE" id="PS00237">
    <property type="entry name" value="G_PROTEIN_RECEP_F1_1"/>
    <property type="match status" value="1"/>
</dbReference>
<dbReference type="OrthoDB" id="9444602at2759"/>
<keyword evidence="10" id="KW-1015">Disulfide bond</keyword>
<dbReference type="InterPro" id="IPR050939">
    <property type="entry name" value="Olfactory_GPCR1"/>
</dbReference>
<evidence type="ECO:0000313" key="18">
    <source>
        <dbReference type="Proteomes" id="UP000694569"/>
    </source>
</evidence>
<keyword evidence="5 14" id="KW-0812">Transmembrane</keyword>
<dbReference type="AlphaFoldDB" id="A0A8C5MA65"/>
<dbReference type="Gene3D" id="1.20.1070.10">
    <property type="entry name" value="Rhodopsin 7-helix transmembrane proteins"/>
    <property type="match status" value="1"/>
</dbReference>
<dbReference type="InterPro" id="IPR000276">
    <property type="entry name" value="GPCR_Rhodpsn"/>
</dbReference>
<dbReference type="PRINTS" id="PR00237">
    <property type="entry name" value="GPCRRHODOPSN"/>
</dbReference>
<evidence type="ECO:0000256" key="14">
    <source>
        <dbReference type="RuleBase" id="RU000688"/>
    </source>
</evidence>
<dbReference type="GeneTree" id="ENSGT01150000286948"/>
<evidence type="ECO:0000256" key="8">
    <source>
        <dbReference type="ARBA" id="ARBA00023040"/>
    </source>
</evidence>
<dbReference type="InterPro" id="IPR000725">
    <property type="entry name" value="Olfact_rcpt"/>
</dbReference>
<name>A0A8C5MA65_9ANUR</name>
<proteinExistence type="inferred from homology"/>
<dbReference type="GO" id="GO:0004984">
    <property type="term" value="F:olfactory receptor activity"/>
    <property type="evidence" value="ECO:0007669"/>
    <property type="project" value="InterPro"/>
</dbReference>
<feature type="transmembrane region" description="Helical" evidence="15">
    <location>
        <begin position="25"/>
        <end position="48"/>
    </location>
</feature>
<evidence type="ECO:0000256" key="12">
    <source>
        <dbReference type="ARBA" id="ARBA00023180"/>
    </source>
</evidence>
<feature type="transmembrane region" description="Helical" evidence="15">
    <location>
        <begin position="60"/>
        <end position="79"/>
    </location>
</feature>
<organism evidence="17 18">
    <name type="scientific">Leptobrachium leishanense</name>
    <name type="common">Leishan spiny toad</name>
    <dbReference type="NCBI Taxonomy" id="445787"/>
    <lineage>
        <taxon>Eukaryota</taxon>
        <taxon>Metazoa</taxon>
        <taxon>Chordata</taxon>
        <taxon>Craniata</taxon>
        <taxon>Vertebrata</taxon>
        <taxon>Euteleostomi</taxon>
        <taxon>Amphibia</taxon>
        <taxon>Batrachia</taxon>
        <taxon>Anura</taxon>
        <taxon>Pelobatoidea</taxon>
        <taxon>Megophryidae</taxon>
        <taxon>Leptobrachium</taxon>
    </lineage>
</organism>
<feature type="transmembrane region" description="Helical" evidence="15">
    <location>
        <begin position="200"/>
        <end position="228"/>
    </location>
</feature>
<feature type="transmembrane region" description="Helical" evidence="15">
    <location>
        <begin position="140"/>
        <end position="163"/>
    </location>
</feature>
<keyword evidence="8 14" id="KW-0297">G-protein coupled receptor</keyword>
<comment type="similarity">
    <text evidence="2 14">Belongs to the G-protein coupled receptor 1 family.</text>
</comment>
<protein>
    <recommendedName>
        <fullName evidence="15">Olfactory receptor</fullName>
    </recommendedName>
</protein>
<reference evidence="17" key="2">
    <citation type="submission" date="2025-09" db="UniProtKB">
        <authorList>
            <consortium name="Ensembl"/>
        </authorList>
    </citation>
    <scope>IDENTIFICATION</scope>
</reference>
<keyword evidence="6 15" id="KW-0552">Olfaction</keyword>
<dbReference type="PANTHER" id="PTHR24242:SF253">
    <property type="entry name" value="OLFACTORY RECEPTOR-RELATED"/>
    <property type="match status" value="1"/>
</dbReference>
<evidence type="ECO:0000256" key="15">
    <source>
        <dbReference type="RuleBase" id="RU363047"/>
    </source>
</evidence>
<evidence type="ECO:0000259" key="16">
    <source>
        <dbReference type="PROSITE" id="PS50262"/>
    </source>
</evidence>
<sequence>MNLQNHTSVTEFFLLGFQDFHNFKIPLFVLLLVLYLVIINGNIFIVLIVSTCRVLHSPMYFFLFHLSLSDILFTTNIVPNMLNVILEEGSTISYPGCFFQLYLFEFSGNAECYILTVMSLDRYLAICKPLHYSTIMNFKLCFRLVISAWSLSFSLSLISVLLINNLHFCKYKTIDHFFCDIIPVVELSCSDTSIVEIEAFFAVVLIAVLPFVFVVVTYVCIFVVIFAIPTTTGRKKAFSTCSSHLAIVCMFYGTLIGTYLTPYDGESLTIKKFTSLLYTMMTPLFNPIIYTLKNKEIQKACRILCKENGWFSNHFNR</sequence>
<keyword evidence="4 15" id="KW-0716">Sensory transduction</keyword>
<dbReference type="InterPro" id="IPR017452">
    <property type="entry name" value="GPCR_Rhodpsn_7TM"/>
</dbReference>
<evidence type="ECO:0000256" key="6">
    <source>
        <dbReference type="ARBA" id="ARBA00022725"/>
    </source>
</evidence>
<evidence type="ECO:0000256" key="5">
    <source>
        <dbReference type="ARBA" id="ARBA00022692"/>
    </source>
</evidence>
<evidence type="ECO:0000256" key="1">
    <source>
        <dbReference type="ARBA" id="ARBA00004651"/>
    </source>
</evidence>
<keyword evidence="9 15" id="KW-0472">Membrane</keyword>
<evidence type="ECO:0000256" key="11">
    <source>
        <dbReference type="ARBA" id="ARBA00023170"/>
    </source>
</evidence>
<feature type="transmembrane region" description="Helical" evidence="15">
    <location>
        <begin position="240"/>
        <end position="261"/>
    </location>
</feature>
<comment type="subcellular location">
    <subcellularLocation>
        <location evidence="1 15">Cell membrane</location>
        <topology evidence="1 15">Multi-pass membrane protein</topology>
    </subcellularLocation>
</comment>
<keyword evidence="3 15" id="KW-1003">Cell membrane</keyword>
<dbReference type="Pfam" id="PF13853">
    <property type="entry name" value="7tm_4"/>
    <property type="match status" value="1"/>
</dbReference>
<dbReference type="PRINTS" id="PR00245">
    <property type="entry name" value="OLFACTORYR"/>
</dbReference>